<comment type="similarity">
    <text evidence="1">Belongs to the short-chain dehydrogenases/reductases (SDR) family.</text>
</comment>
<name>A0A2X4XP32_9GAMM</name>
<evidence type="ECO:0000256" key="1">
    <source>
        <dbReference type="ARBA" id="ARBA00006484"/>
    </source>
</evidence>
<dbReference type="Gene3D" id="3.40.50.720">
    <property type="entry name" value="NAD(P)-binding Rossmann-like Domain"/>
    <property type="match status" value="1"/>
</dbReference>
<dbReference type="InterPro" id="IPR002347">
    <property type="entry name" value="SDR_fam"/>
</dbReference>
<dbReference type="InterPro" id="IPR020904">
    <property type="entry name" value="Sc_DH/Rdtase_CS"/>
</dbReference>
<proteinExistence type="inferred from homology"/>
<dbReference type="InterPro" id="IPR036291">
    <property type="entry name" value="NAD(P)-bd_dom_sf"/>
</dbReference>
<dbReference type="KEGG" id="lri:NCTC12151_02284"/>
<dbReference type="EC" id="1.1.1.100" evidence="3"/>
<gene>
    <name evidence="3" type="primary">fabG_6</name>
    <name evidence="3" type="ORF">NCTC12151_02284</name>
</gene>
<accession>A0A2X4XP32</accession>
<keyword evidence="2 3" id="KW-0560">Oxidoreductase</keyword>
<dbReference type="AlphaFoldDB" id="A0A2X4XP32"/>
<reference evidence="3 4" key="1">
    <citation type="submission" date="2018-06" db="EMBL/GenBank/DDBJ databases">
        <authorList>
            <consortium name="Pathogen Informatics"/>
            <person name="Doyle S."/>
        </authorList>
    </citation>
    <scope>NUCLEOTIDE SEQUENCE [LARGE SCALE GENOMIC DNA]</scope>
    <source>
        <strain evidence="3 4">NCTC12151</strain>
    </source>
</reference>
<dbReference type="Proteomes" id="UP000249005">
    <property type="component" value="Chromosome 1"/>
</dbReference>
<dbReference type="Pfam" id="PF13561">
    <property type="entry name" value="adh_short_C2"/>
    <property type="match status" value="1"/>
</dbReference>
<dbReference type="PANTHER" id="PTHR24321:SF8">
    <property type="entry name" value="ESTRADIOL 17-BETA-DEHYDROGENASE 8-RELATED"/>
    <property type="match status" value="1"/>
</dbReference>
<dbReference type="PROSITE" id="PS00061">
    <property type="entry name" value="ADH_SHORT"/>
    <property type="match status" value="1"/>
</dbReference>
<keyword evidence="4" id="KW-1185">Reference proteome</keyword>
<organism evidence="3 4">
    <name type="scientific">Leminorella richardii</name>
    <dbReference type="NCBI Taxonomy" id="158841"/>
    <lineage>
        <taxon>Bacteria</taxon>
        <taxon>Pseudomonadati</taxon>
        <taxon>Pseudomonadota</taxon>
        <taxon>Gammaproteobacteria</taxon>
        <taxon>Enterobacterales</taxon>
        <taxon>Budviciaceae</taxon>
        <taxon>Leminorella</taxon>
    </lineage>
</organism>
<protein>
    <submittedName>
        <fullName evidence="3">3-oxoacyl-[acyl-carrier-protein] reductase FabG</fullName>
        <ecNumber evidence="3">1.1.1.100</ecNumber>
    </submittedName>
</protein>
<dbReference type="PRINTS" id="PR00081">
    <property type="entry name" value="GDHRDH"/>
</dbReference>
<dbReference type="OrthoDB" id="9803628at2"/>
<evidence type="ECO:0000313" key="4">
    <source>
        <dbReference type="Proteomes" id="UP000249005"/>
    </source>
</evidence>
<evidence type="ECO:0000313" key="3">
    <source>
        <dbReference type="EMBL" id="SQI41705.1"/>
    </source>
</evidence>
<evidence type="ECO:0000256" key="2">
    <source>
        <dbReference type="ARBA" id="ARBA00023002"/>
    </source>
</evidence>
<dbReference type="GO" id="GO:0004316">
    <property type="term" value="F:3-oxoacyl-[acyl-carrier-protein] reductase (NADPH) activity"/>
    <property type="evidence" value="ECO:0007669"/>
    <property type="project" value="UniProtKB-EC"/>
</dbReference>
<dbReference type="PANTHER" id="PTHR24321">
    <property type="entry name" value="DEHYDROGENASES, SHORT CHAIN"/>
    <property type="match status" value="1"/>
</dbReference>
<dbReference type="PRINTS" id="PR00080">
    <property type="entry name" value="SDRFAMILY"/>
</dbReference>
<dbReference type="EMBL" id="LS483470">
    <property type="protein sequence ID" value="SQI41705.1"/>
    <property type="molecule type" value="Genomic_DNA"/>
</dbReference>
<dbReference type="RefSeq" id="WP_111740751.1">
    <property type="nucleotide sequence ID" value="NZ_LR698987.1"/>
</dbReference>
<dbReference type="SUPFAM" id="SSF51735">
    <property type="entry name" value="NAD(P)-binding Rossmann-fold domains"/>
    <property type="match status" value="1"/>
</dbReference>
<sequence>MCHFTGRVAIVTGSTNGIGETVAEILHEQGASVVIASRNKAQSEEKAFFLDSTGVTAFGVECDVSDPFSVQSMVESVMARFGRVDCAVNNAGTTGDHNLCIPEQSLENWDRVISNTLSSVFYCLKYEIPAMLKSGGGAIVNLSAVNGFVGIEGLAPYTVAKHGVVGLTKTAALEFATKNIRVNAVAPGYVDTPRMKALPDDVRKAFSHSHPMERMAERKEIAEFIAFLLSDKASFCTGGVYPVDGGYLAR</sequence>
<dbReference type="FunFam" id="3.40.50.720:FF:000084">
    <property type="entry name" value="Short-chain dehydrogenase reductase"/>
    <property type="match status" value="1"/>
</dbReference>